<feature type="transmembrane region" description="Helical" evidence="7">
    <location>
        <begin position="79"/>
        <end position="98"/>
    </location>
</feature>
<evidence type="ECO:0000256" key="4">
    <source>
        <dbReference type="ARBA" id="ARBA00022692"/>
    </source>
</evidence>
<keyword evidence="2 7" id="KW-0813">Transport</keyword>
<feature type="transmembrane region" description="Helical" evidence="7">
    <location>
        <begin position="110"/>
        <end position="130"/>
    </location>
</feature>
<dbReference type="InterPro" id="IPR035906">
    <property type="entry name" value="MetI-like_sf"/>
</dbReference>
<dbReference type="Proteomes" id="UP000653578">
    <property type="component" value="Unassembled WGS sequence"/>
</dbReference>
<keyword evidence="3" id="KW-1003">Cell membrane</keyword>
<feature type="transmembrane region" description="Helical" evidence="7">
    <location>
        <begin position="183"/>
        <end position="205"/>
    </location>
</feature>
<keyword evidence="5 7" id="KW-1133">Transmembrane helix</keyword>
<evidence type="ECO:0000256" key="3">
    <source>
        <dbReference type="ARBA" id="ARBA00022475"/>
    </source>
</evidence>
<proteinExistence type="inferred from homology"/>
<evidence type="ECO:0000256" key="7">
    <source>
        <dbReference type="RuleBase" id="RU363032"/>
    </source>
</evidence>
<accession>A0ABX1XLN9</accession>
<dbReference type="PANTHER" id="PTHR43744">
    <property type="entry name" value="ABC TRANSPORTER PERMEASE PROTEIN MG189-RELATED-RELATED"/>
    <property type="match status" value="1"/>
</dbReference>
<evidence type="ECO:0000259" key="8">
    <source>
        <dbReference type="PROSITE" id="PS50928"/>
    </source>
</evidence>
<dbReference type="PANTHER" id="PTHR43744:SF9">
    <property type="entry name" value="POLYGALACTURONAN_RHAMNOGALACTURONAN TRANSPORT SYSTEM PERMEASE PROTEIN YTCP"/>
    <property type="match status" value="1"/>
</dbReference>
<reference evidence="9 10" key="1">
    <citation type="submission" date="2019-10" db="EMBL/GenBank/DDBJ databases">
        <title>Description of Paenibacillus humi sp. nov.</title>
        <authorList>
            <person name="Carlier A."/>
            <person name="Qi S."/>
        </authorList>
    </citation>
    <scope>NUCLEOTIDE SEQUENCE [LARGE SCALE GENOMIC DNA]</scope>
    <source>
        <strain evidence="9 10">LMG 31461</strain>
    </source>
</reference>
<feature type="transmembrane region" description="Helical" evidence="7">
    <location>
        <begin position="260"/>
        <end position="279"/>
    </location>
</feature>
<feature type="domain" description="ABC transmembrane type-1" evidence="8">
    <location>
        <begin position="75"/>
        <end position="278"/>
    </location>
</feature>
<keyword evidence="4 7" id="KW-0812">Transmembrane</keyword>
<dbReference type="Gene3D" id="1.10.3720.10">
    <property type="entry name" value="MetI-like"/>
    <property type="match status" value="1"/>
</dbReference>
<organism evidence="9 10">
    <name type="scientific">Paenibacillus plantarum</name>
    <dbReference type="NCBI Taxonomy" id="2654975"/>
    <lineage>
        <taxon>Bacteria</taxon>
        <taxon>Bacillati</taxon>
        <taxon>Bacillota</taxon>
        <taxon>Bacilli</taxon>
        <taxon>Bacillales</taxon>
        <taxon>Paenibacillaceae</taxon>
        <taxon>Paenibacillus</taxon>
    </lineage>
</organism>
<evidence type="ECO:0000256" key="6">
    <source>
        <dbReference type="ARBA" id="ARBA00023136"/>
    </source>
</evidence>
<dbReference type="Pfam" id="PF00528">
    <property type="entry name" value="BPD_transp_1"/>
    <property type="match status" value="1"/>
</dbReference>
<comment type="similarity">
    <text evidence="7">Belongs to the binding-protein-dependent transport system permease family.</text>
</comment>
<feature type="transmembrane region" description="Helical" evidence="7">
    <location>
        <begin position="142"/>
        <end position="162"/>
    </location>
</feature>
<dbReference type="SUPFAM" id="SSF161098">
    <property type="entry name" value="MetI-like"/>
    <property type="match status" value="1"/>
</dbReference>
<dbReference type="EMBL" id="WHNY01000092">
    <property type="protein sequence ID" value="NOU69447.1"/>
    <property type="molecule type" value="Genomic_DNA"/>
</dbReference>
<protein>
    <submittedName>
        <fullName evidence="9">ABC transporter permease subunit</fullName>
    </submittedName>
</protein>
<dbReference type="CDD" id="cd06261">
    <property type="entry name" value="TM_PBP2"/>
    <property type="match status" value="1"/>
</dbReference>
<name>A0ABX1XLN9_9BACL</name>
<dbReference type="InterPro" id="IPR000515">
    <property type="entry name" value="MetI-like"/>
</dbReference>
<evidence type="ECO:0000313" key="10">
    <source>
        <dbReference type="Proteomes" id="UP000653578"/>
    </source>
</evidence>
<evidence type="ECO:0000313" key="9">
    <source>
        <dbReference type="EMBL" id="NOU69447.1"/>
    </source>
</evidence>
<gene>
    <name evidence="9" type="ORF">GC096_36125</name>
</gene>
<evidence type="ECO:0000256" key="5">
    <source>
        <dbReference type="ARBA" id="ARBA00022989"/>
    </source>
</evidence>
<evidence type="ECO:0000256" key="2">
    <source>
        <dbReference type="ARBA" id="ARBA00022448"/>
    </source>
</evidence>
<sequence>MLSKMTVGERLFQLVLVAFISLMCAAMMYPFIHVLALSLSSYEESLRPGIHLYPRGWSLDAYKRTFASGDIFIAMGNSVFRTVVGTALSIFAMALGAYPLSKKYLPHRAFYTTFIVFTMFFSGGLIPSYLLIKALGLMDSRWVLIIPTLFSTFTMFIMRNFFMSIPAELEESARMDGANDVRILLTIIMPLSKPILATVALWTAVAHWNAWFDALLYISDHYKMVLQLYLRKLIIENQEQAMQTIMLQTTGDSRPTPETIKAAVLMIATVPIVIVYPFLQKYFVKGIMVGSLKG</sequence>
<keyword evidence="10" id="KW-1185">Reference proteome</keyword>
<comment type="subcellular location">
    <subcellularLocation>
        <location evidence="1 7">Cell membrane</location>
        <topology evidence="1 7">Multi-pass membrane protein</topology>
    </subcellularLocation>
</comment>
<comment type="caution">
    <text evidence="9">The sequence shown here is derived from an EMBL/GenBank/DDBJ whole genome shotgun (WGS) entry which is preliminary data.</text>
</comment>
<dbReference type="PROSITE" id="PS50928">
    <property type="entry name" value="ABC_TM1"/>
    <property type="match status" value="1"/>
</dbReference>
<keyword evidence="6 7" id="KW-0472">Membrane</keyword>
<evidence type="ECO:0000256" key="1">
    <source>
        <dbReference type="ARBA" id="ARBA00004651"/>
    </source>
</evidence>
<dbReference type="RefSeq" id="WP_171637844.1">
    <property type="nucleotide sequence ID" value="NZ_WHNY01000092.1"/>
</dbReference>
<feature type="transmembrane region" description="Helical" evidence="7">
    <location>
        <begin position="12"/>
        <end position="32"/>
    </location>
</feature>